<evidence type="ECO:0000256" key="2">
    <source>
        <dbReference type="ARBA" id="ARBA00022670"/>
    </source>
</evidence>
<dbReference type="AlphaFoldDB" id="A0A2K0TI76"/>
<comment type="similarity">
    <text evidence="1">Belongs to the peptidase C48 family.</text>
</comment>
<evidence type="ECO:0000313" key="7">
    <source>
        <dbReference type="EMBL" id="PNP45207.1"/>
    </source>
</evidence>
<dbReference type="GO" id="GO:0006508">
    <property type="term" value="P:proteolysis"/>
    <property type="evidence" value="ECO:0007669"/>
    <property type="project" value="UniProtKB-KW"/>
</dbReference>
<dbReference type="GO" id="GO:0019784">
    <property type="term" value="F:deNEDDylase activity"/>
    <property type="evidence" value="ECO:0007669"/>
    <property type="project" value="InterPro"/>
</dbReference>
<keyword evidence="4" id="KW-0788">Thiol protease</keyword>
<evidence type="ECO:0000256" key="5">
    <source>
        <dbReference type="SAM" id="MobiDB-lite"/>
    </source>
</evidence>
<dbReference type="EMBL" id="MTYI01000298">
    <property type="protein sequence ID" value="PNP45207.1"/>
    <property type="molecule type" value="Genomic_DNA"/>
</dbReference>
<name>A0A2K0TI76_TRIHA</name>
<organism evidence="7 8">
    <name type="scientific">Trichoderma harzianum</name>
    <name type="common">Hypocrea lixii</name>
    <dbReference type="NCBI Taxonomy" id="5544"/>
    <lineage>
        <taxon>Eukaryota</taxon>
        <taxon>Fungi</taxon>
        <taxon>Dikarya</taxon>
        <taxon>Ascomycota</taxon>
        <taxon>Pezizomycotina</taxon>
        <taxon>Sordariomycetes</taxon>
        <taxon>Hypocreomycetidae</taxon>
        <taxon>Hypocreales</taxon>
        <taxon>Hypocreaceae</taxon>
        <taxon>Trichoderma</taxon>
    </lineage>
</organism>
<dbReference type="PANTHER" id="PTHR46468:SF1">
    <property type="entry name" value="SENTRIN-SPECIFIC PROTEASE 8"/>
    <property type="match status" value="1"/>
</dbReference>
<evidence type="ECO:0000259" key="6">
    <source>
        <dbReference type="PROSITE" id="PS50600"/>
    </source>
</evidence>
<proteinExistence type="inferred from homology"/>
<dbReference type="PROSITE" id="PS50600">
    <property type="entry name" value="ULP_PROTEASE"/>
    <property type="match status" value="1"/>
</dbReference>
<feature type="region of interest" description="Disordered" evidence="5">
    <location>
        <begin position="215"/>
        <end position="236"/>
    </location>
</feature>
<protein>
    <recommendedName>
        <fullName evidence="6">Ubiquitin-like protease family profile domain-containing protein</fullName>
    </recommendedName>
</protein>
<dbReference type="Pfam" id="PF02902">
    <property type="entry name" value="Peptidase_C48"/>
    <property type="match status" value="1"/>
</dbReference>
<dbReference type="Gene3D" id="3.40.395.10">
    <property type="entry name" value="Adenoviral Proteinase, Chain A"/>
    <property type="match status" value="1"/>
</dbReference>
<dbReference type="Proteomes" id="UP000236290">
    <property type="component" value="Unassembled WGS sequence"/>
</dbReference>
<evidence type="ECO:0000256" key="4">
    <source>
        <dbReference type="ARBA" id="ARBA00022807"/>
    </source>
</evidence>
<feature type="domain" description="Ubiquitin-like protease family profile" evidence="6">
    <location>
        <begin position="477"/>
        <end position="647"/>
    </location>
</feature>
<evidence type="ECO:0000256" key="3">
    <source>
        <dbReference type="ARBA" id="ARBA00022801"/>
    </source>
</evidence>
<accession>A0A2K0TI76</accession>
<dbReference type="GO" id="GO:0008234">
    <property type="term" value="F:cysteine-type peptidase activity"/>
    <property type="evidence" value="ECO:0007669"/>
    <property type="project" value="UniProtKB-KW"/>
</dbReference>
<dbReference type="OrthoDB" id="1939479at2759"/>
<gene>
    <name evidence="7" type="ORF">THARTR1_10983</name>
</gene>
<dbReference type="InterPro" id="IPR003653">
    <property type="entry name" value="Peptidase_C48_C"/>
</dbReference>
<sequence>MSTMNSTTRPRSISLLSLLLIVETIQISAMALMLASAAISGVGLFVYRTSTRLHTACTHFLSDYEAQDSDDGISRKRRRIRHPEAPSNPEQSDPAITTETIPDAAENVTQSLPNTTVETYFDALESATQPPRIFTLGKEPDIEVDNTSAIYKNKNILADVAQYIDREDTGYDADFLDYLDMEASGQSMEASGQGMEPNNDRRVVSAEVAAYLDMMDSDQDMEPTKSSTNQKENQSKRVAFDLTDYKNKQVSFDLAAYLAMDSDDEMEPFNVTAIRLAEPKKENDMWLGSGPLVYNKAKPGPSPSVSSIGDIFEELGISPLDLNDGYEDDEPKITWLDDDDELKELARGLAQRYRSARAGKQPVAAPAPAPKPDPAGRIEELLALPSVETLKISDESKAEVETLQAKAAETRLVDQQREKLAKERLLRDQALQKLKERTAKGPRQPIVAPLSDEWIEKIVNTIELSETDVVATTCQGTTLRRHDFATVVAAKTWLNDEIVNGALAELEKQINLVAGITDYKQQGRKCLVMNSFFWPRVKEAGGKKTQSILRRMGVTPKNLLLMDTILIPICQEYHWTLVVVQPKQRKVMHLDSFNRPSSHPDLALAWMSDYLGDLYHAKPWQVVVLKTPQQTNGYDCGVHVITNGVCLALGLNPLQSYNVGEMALQRLRIAGMLLNGGFVGDFDLWQQ</sequence>
<feature type="region of interest" description="Disordered" evidence="5">
    <location>
        <begin position="71"/>
        <end position="96"/>
    </location>
</feature>
<dbReference type="InterPro" id="IPR044613">
    <property type="entry name" value="Nep1/2-like"/>
</dbReference>
<evidence type="ECO:0000256" key="1">
    <source>
        <dbReference type="ARBA" id="ARBA00005234"/>
    </source>
</evidence>
<comment type="caution">
    <text evidence="7">The sequence shown here is derived from an EMBL/GenBank/DDBJ whole genome shotgun (WGS) entry which is preliminary data.</text>
</comment>
<feature type="region of interest" description="Disordered" evidence="5">
    <location>
        <begin position="356"/>
        <end position="375"/>
    </location>
</feature>
<dbReference type="SUPFAM" id="SSF54001">
    <property type="entry name" value="Cysteine proteinases"/>
    <property type="match status" value="1"/>
</dbReference>
<keyword evidence="2" id="KW-0645">Protease</keyword>
<keyword evidence="3" id="KW-0378">Hydrolase</keyword>
<dbReference type="PANTHER" id="PTHR46468">
    <property type="entry name" value="SENTRIN-SPECIFIC PROTEASE 8"/>
    <property type="match status" value="1"/>
</dbReference>
<dbReference type="InterPro" id="IPR038765">
    <property type="entry name" value="Papain-like_cys_pep_sf"/>
</dbReference>
<reference evidence="7 8" key="1">
    <citation type="submission" date="2017-02" db="EMBL/GenBank/DDBJ databases">
        <title>Genomes of Trichoderma spp. with biocontrol activity.</title>
        <authorList>
            <person name="Gardiner D."/>
            <person name="Kazan K."/>
            <person name="Vos C."/>
            <person name="Harvey P."/>
        </authorList>
    </citation>
    <scope>NUCLEOTIDE SEQUENCE [LARGE SCALE GENOMIC DNA]</scope>
    <source>
        <strain evidence="7 8">Tr1</strain>
    </source>
</reference>
<evidence type="ECO:0000313" key="8">
    <source>
        <dbReference type="Proteomes" id="UP000236290"/>
    </source>
</evidence>
<dbReference type="GO" id="GO:0000338">
    <property type="term" value="P:protein deneddylation"/>
    <property type="evidence" value="ECO:0007669"/>
    <property type="project" value="TreeGrafter"/>
</dbReference>